<dbReference type="AlphaFoldDB" id="A0A1N7M3J8"/>
<evidence type="ECO:0000313" key="1">
    <source>
        <dbReference type="EMBL" id="SIS80657.1"/>
    </source>
</evidence>
<dbReference type="Proteomes" id="UP000186026">
    <property type="component" value="Unassembled WGS sequence"/>
</dbReference>
<protein>
    <submittedName>
        <fullName evidence="1">Cell division protein FtsQ</fullName>
    </submittedName>
</protein>
<proteinExistence type="predicted"/>
<keyword evidence="1" id="KW-0132">Cell division</keyword>
<dbReference type="OrthoDB" id="1466667at2"/>
<evidence type="ECO:0000313" key="2">
    <source>
        <dbReference type="Proteomes" id="UP000186026"/>
    </source>
</evidence>
<dbReference type="EMBL" id="FTOP01000005">
    <property type="protein sequence ID" value="SIS80657.1"/>
    <property type="molecule type" value="Genomic_DNA"/>
</dbReference>
<dbReference type="STRING" id="529505.SAMN05421761_10563"/>
<accession>A0A1N7M3J8</accession>
<name>A0A1N7M3J8_9BACT</name>
<gene>
    <name evidence="1" type="ORF">SAMN05421761_10563</name>
</gene>
<keyword evidence="2" id="KW-1185">Reference proteome</keyword>
<dbReference type="GO" id="GO:0051301">
    <property type="term" value="P:cell division"/>
    <property type="evidence" value="ECO:0007669"/>
    <property type="project" value="UniProtKB-KW"/>
</dbReference>
<dbReference type="RefSeq" id="WP_076500054.1">
    <property type="nucleotide sequence ID" value="NZ_FTOP01000005.1"/>
</dbReference>
<keyword evidence="1" id="KW-0131">Cell cycle</keyword>
<organism evidence="1 2">
    <name type="scientific">Belliella pelovolcani</name>
    <dbReference type="NCBI Taxonomy" id="529505"/>
    <lineage>
        <taxon>Bacteria</taxon>
        <taxon>Pseudomonadati</taxon>
        <taxon>Bacteroidota</taxon>
        <taxon>Cytophagia</taxon>
        <taxon>Cytophagales</taxon>
        <taxon>Cyclobacteriaceae</taxon>
        <taxon>Belliella</taxon>
    </lineage>
</organism>
<sequence length="251" mass="28993">MKTRTKKTIVFSLLVMVLAGFIGFVEKQSADKRLNQVHIKVNPIADVYFVDEKDLLQRLETEFPLLKTGVLVSEVNLNQLEKKVESHPFVKNAEVFSDLKGNIWVEIDQHKPMARIVRPMAADGYISTEGVILPTSPKYTTRVLTLEGSYAERLLQEQKLGVEHQGLMDLIRFIEKDEFWKAQITGLELNRKNDIRMYQQVGKQVIEFGAAEQIEEKFKKIALFYNEILPAKGWNTYSRVNVKYKDQIICE</sequence>
<reference evidence="2" key="1">
    <citation type="submission" date="2017-01" db="EMBL/GenBank/DDBJ databases">
        <authorList>
            <person name="Varghese N."/>
            <person name="Submissions S."/>
        </authorList>
    </citation>
    <scope>NUCLEOTIDE SEQUENCE [LARGE SCALE GENOMIC DNA]</scope>
    <source>
        <strain evidence="2">DSM 46698</strain>
    </source>
</reference>